<accession>A5E6B6</accession>
<comment type="similarity">
    <text evidence="1">Belongs to the amidase family.</text>
</comment>
<dbReference type="InParanoid" id="A5E6B6"/>
<dbReference type="GeneID" id="5230696"/>
<dbReference type="Gene3D" id="3.90.1300.10">
    <property type="entry name" value="Amidase signature (AS) domain"/>
    <property type="match status" value="1"/>
</dbReference>
<dbReference type="STRING" id="379508.A5E6B6"/>
<dbReference type="PANTHER" id="PTHR46072">
    <property type="entry name" value="AMIDASE-RELATED-RELATED"/>
    <property type="match status" value="1"/>
</dbReference>
<evidence type="ECO:0000313" key="2">
    <source>
        <dbReference type="EMBL" id="EDK46974.1"/>
    </source>
</evidence>
<name>A5E6B6_LODEL</name>
<dbReference type="KEGG" id="lel:PVL30_005288"/>
<organism evidence="2 3">
    <name type="scientific">Lodderomyces elongisporus (strain ATCC 11503 / CBS 2605 / JCM 1781 / NBRC 1676 / NRRL YB-4239)</name>
    <name type="common">Yeast</name>
    <name type="synonym">Saccharomyces elongisporus</name>
    <dbReference type="NCBI Taxonomy" id="379508"/>
    <lineage>
        <taxon>Eukaryota</taxon>
        <taxon>Fungi</taxon>
        <taxon>Dikarya</taxon>
        <taxon>Ascomycota</taxon>
        <taxon>Saccharomycotina</taxon>
        <taxon>Pichiomycetes</taxon>
        <taxon>Debaryomycetaceae</taxon>
        <taxon>Candida/Lodderomyces clade</taxon>
        <taxon>Lodderomyces</taxon>
    </lineage>
</organism>
<evidence type="ECO:0000313" key="3">
    <source>
        <dbReference type="Proteomes" id="UP000001996"/>
    </source>
</evidence>
<dbReference type="Proteomes" id="UP000001996">
    <property type="component" value="Unassembled WGS sequence"/>
</dbReference>
<gene>
    <name evidence="2" type="ORF">LELG_05155</name>
</gene>
<dbReference type="AlphaFoldDB" id="A5E6B6"/>
<dbReference type="InterPro" id="IPR036928">
    <property type="entry name" value="AS_sf"/>
</dbReference>
<dbReference type="VEuPathDB" id="FungiDB:LELG_05155"/>
<protein>
    <submittedName>
        <fullName evidence="2">Uncharacterized protein</fullName>
    </submittedName>
</protein>
<reference evidence="2 3" key="1">
    <citation type="journal article" date="2009" name="Nature">
        <title>Evolution of pathogenicity and sexual reproduction in eight Candida genomes.</title>
        <authorList>
            <person name="Butler G."/>
            <person name="Rasmussen M.D."/>
            <person name="Lin M.F."/>
            <person name="Santos M.A."/>
            <person name="Sakthikumar S."/>
            <person name="Munro C.A."/>
            <person name="Rheinbay E."/>
            <person name="Grabherr M."/>
            <person name="Forche A."/>
            <person name="Reedy J.L."/>
            <person name="Agrafioti I."/>
            <person name="Arnaud M.B."/>
            <person name="Bates S."/>
            <person name="Brown A.J."/>
            <person name="Brunke S."/>
            <person name="Costanzo M.C."/>
            <person name="Fitzpatrick D.A."/>
            <person name="de Groot P.W."/>
            <person name="Harris D."/>
            <person name="Hoyer L.L."/>
            <person name="Hube B."/>
            <person name="Klis F.M."/>
            <person name="Kodira C."/>
            <person name="Lennard N."/>
            <person name="Logue M.E."/>
            <person name="Martin R."/>
            <person name="Neiman A.M."/>
            <person name="Nikolaou E."/>
            <person name="Quail M.A."/>
            <person name="Quinn J."/>
            <person name="Santos M.C."/>
            <person name="Schmitzberger F.F."/>
            <person name="Sherlock G."/>
            <person name="Shah P."/>
            <person name="Silverstein K.A."/>
            <person name="Skrzypek M.S."/>
            <person name="Soll D."/>
            <person name="Staggs R."/>
            <person name="Stansfield I."/>
            <person name="Stumpf M.P."/>
            <person name="Sudbery P.E."/>
            <person name="Srikantha T."/>
            <person name="Zeng Q."/>
            <person name="Berman J."/>
            <person name="Berriman M."/>
            <person name="Heitman J."/>
            <person name="Gow N.A."/>
            <person name="Lorenz M.C."/>
            <person name="Birren B.W."/>
            <person name="Kellis M."/>
            <person name="Cuomo C.A."/>
        </authorList>
    </citation>
    <scope>NUCLEOTIDE SEQUENCE [LARGE SCALE GENOMIC DNA]</scope>
    <source>
        <strain evidence="3">ATCC 11503 / BCRC 21390 / CBS 2605 / JCM 1781 / NBRC 1676 / NRRL YB-4239</strain>
    </source>
</reference>
<evidence type="ECO:0000256" key="1">
    <source>
        <dbReference type="ARBA" id="ARBA00009199"/>
    </source>
</evidence>
<dbReference type="HOGENOM" id="CLU_128876_0_0_1"/>
<dbReference type="OrthoDB" id="4018502at2759"/>
<sequence>MLQTIMNLTLFISQLEHDQYLNESLLSEPEFIITSLPPLYLASKIANGTYTSSEVTAAFVKKYLIAHYSSGINPQVYQEIHEALAMAKFLDAYYKNTGKSTIGPLHGLPVSKDQLSAILSPFEGVADDALGYVKLNFTHYDLSGSLQGPVSPRMNPSIVKGANAVLA</sequence>
<proteinExistence type="inferred from homology"/>
<dbReference type="SUPFAM" id="SSF75304">
    <property type="entry name" value="Amidase signature (AS) enzymes"/>
    <property type="match status" value="1"/>
</dbReference>
<keyword evidence="3" id="KW-1185">Reference proteome</keyword>
<dbReference type="EMBL" id="CH981531">
    <property type="protein sequence ID" value="EDK46974.1"/>
    <property type="molecule type" value="Genomic_DNA"/>
</dbReference>